<feature type="domain" description="Protein kinase" evidence="10">
    <location>
        <begin position="84"/>
        <end position="145"/>
    </location>
</feature>
<accession>A0A9P7M7J8</accession>
<dbReference type="PANTHER" id="PTHR47634">
    <property type="entry name" value="PROTEIN KINASE DOMAIN-CONTAINING PROTEIN-RELATED"/>
    <property type="match status" value="1"/>
</dbReference>
<gene>
    <name evidence="11" type="ORF">E4U60_005545</name>
</gene>
<protein>
    <recommendedName>
        <fullName evidence="1">non-specific serine/threonine protein kinase</fullName>
        <ecNumber evidence="1">2.7.11.1</ecNumber>
    </recommendedName>
</protein>
<comment type="catalytic activity">
    <reaction evidence="8">
        <text>L-seryl-[protein] + ATP = O-phospho-L-seryl-[protein] + ADP + H(+)</text>
        <dbReference type="Rhea" id="RHEA:17989"/>
        <dbReference type="Rhea" id="RHEA-COMP:9863"/>
        <dbReference type="Rhea" id="RHEA-COMP:11604"/>
        <dbReference type="ChEBI" id="CHEBI:15378"/>
        <dbReference type="ChEBI" id="CHEBI:29999"/>
        <dbReference type="ChEBI" id="CHEBI:30616"/>
        <dbReference type="ChEBI" id="CHEBI:83421"/>
        <dbReference type="ChEBI" id="CHEBI:456216"/>
        <dbReference type="EC" id="2.7.11.1"/>
    </reaction>
</comment>
<evidence type="ECO:0000256" key="1">
    <source>
        <dbReference type="ARBA" id="ARBA00012513"/>
    </source>
</evidence>
<evidence type="ECO:0000256" key="9">
    <source>
        <dbReference type="PROSITE-ProRule" id="PRU10141"/>
    </source>
</evidence>
<evidence type="ECO:0000256" key="5">
    <source>
        <dbReference type="ARBA" id="ARBA00022777"/>
    </source>
</evidence>
<keyword evidence="12" id="KW-1185">Reference proteome</keyword>
<dbReference type="Proteomes" id="UP000706124">
    <property type="component" value="Unassembled WGS sequence"/>
</dbReference>
<dbReference type="InterPro" id="IPR011009">
    <property type="entry name" value="Kinase-like_dom_sf"/>
</dbReference>
<evidence type="ECO:0000256" key="3">
    <source>
        <dbReference type="ARBA" id="ARBA00022679"/>
    </source>
</evidence>
<dbReference type="InterPro" id="IPR051334">
    <property type="entry name" value="SRPK"/>
</dbReference>
<evidence type="ECO:0000313" key="12">
    <source>
        <dbReference type="Proteomes" id="UP000706124"/>
    </source>
</evidence>
<dbReference type="EC" id="2.7.11.1" evidence="1"/>
<keyword evidence="6 9" id="KW-0067">ATP-binding</keyword>
<dbReference type="AlphaFoldDB" id="A0A9P7M7J8"/>
<evidence type="ECO:0000256" key="6">
    <source>
        <dbReference type="ARBA" id="ARBA00022840"/>
    </source>
</evidence>
<keyword evidence="3" id="KW-0808">Transferase</keyword>
<evidence type="ECO:0000256" key="7">
    <source>
        <dbReference type="ARBA" id="ARBA00047899"/>
    </source>
</evidence>
<evidence type="ECO:0000259" key="10">
    <source>
        <dbReference type="PROSITE" id="PS50011"/>
    </source>
</evidence>
<dbReference type="EMBL" id="SRPO01000495">
    <property type="protein sequence ID" value="KAG5932013.1"/>
    <property type="molecule type" value="Genomic_DNA"/>
</dbReference>
<dbReference type="Gene3D" id="3.30.200.20">
    <property type="entry name" value="Phosphorylase Kinase, domain 1"/>
    <property type="match status" value="1"/>
</dbReference>
<dbReference type="GO" id="GO:0050684">
    <property type="term" value="P:regulation of mRNA processing"/>
    <property type="evidence" value="ECO:0007669"/>
    <property type="project" value="TreeGrafter"/>
</dbReference>
<dbReference type="InterPro" id="IPR000719">
    <property type="entry name" value="Prot_kinase_dom"/>
</dbReference>
<dbReference type="GO" id="GO:0004674">
    <property type="term" value="F:protein serine/threonine kinase activity"/>
    <property type="evidence" value="ECO:0007669"/>
    <property type="project" value="UniProtKB-KW"/>
</dbReference>
<sequence length="145" mass="16958">MTHLMQMRPRLLRRCSSWRTAAKAVFSSFCFTTRIAFNFIQSQYSTTSVSPVEYEFIEGVEEISHYRLGRYYPIHITDRLGERYRIVHKLGHGSFSTVWLAIDETTRKYVAIKVGTIDAERSEINILSQMAPDGTKPRERQHLRI</sequence>
<comment type="caution">
    <text evidence="11">The sequence shown here is derived from an EMBL/GenBank/DDBJ whole genome shotgun (WGS) entry which is preliminary data.</text>
</comment>
<keyword evidence="4 9" id="KW-0547">Nucleotide-binding</keyword>
<dbReference type="OrthoDB" id="4959768at2759"/>
<dbReference type="GO" id="GO:0000245">
    <property type="term" value="P:spliceosomal complex assembly"/>
    <property type="evidence" value="ECO:0007669"/>
    <property type="project" value="TreeGrafter"/>
</dbReference>
<name>A0A9P7M7J8_9HYPO</name>
<dbReference type="PANTHER" id="PTHR47634:SF9">
    <property type="entry name" value="PROTEIN KINASE DOMAIN-CONTAINING PROTEIN-RELATED"/>
    <property type="match status" value="1"/>
</dbReference>
<keyword evidence="2" id="KW-0723">Serine/threonine-protein kinase</keyword>
<evidence type="ECO:0000256" key="2">
    <source>
        <dbReference type="ARBA" id="ARBA00022527"/>
    </source>
</evidence>
<dbReference type="PROSITE" id="PS00107">
    <property type="entry name" value="PROTEIN_KINASE_ATP"/>
    <property type="match status" value="1"/>
</dbReference>
<comment type="catalytic activity">
    <reaction evidence="7">
        <text>L-threonyl-[protein] + ATP = O-phospho-L-threonyl-[protein] + ADP + H(+)</text>
        <dbReference type="Rhea" id="RHEA:46608"/>
        <dbReference type="Rhea" id="RHEA-COMP:11060"/>
        <dbReference type="Rhea" id="RHEA-COMP:11605"/>
        <dbReference type="ChEBI" id="CHEBI:15378"/>
        <dbReference type="ChEBI" id="CHEBI:30013"/>
        <dbReference type="ChEBI" id="CHEBI:30616"/>
        <dbReference type="ChEBI" id="CHEBI:61977"/>
        <dbReference type="ChEBI" id="CHEBI:456216"/>
        <dbReference type="EC" id="2.7.11.1"/>
    </reaction>
</comment>
<dbReference type="SUPFAM" id="SSF56112">
    <property type="entry name" value="Protein kinase-like (PK-like)"/>
    <property type="match status" value="1"/>
</dbReference>
<reference evidence="11 12" key="1">
    <citation type="journal article" date="2020" name="bioRxiv">
        <title>Whole genome comparisons of ergot fungi reveals the divergence and evolution of species within the genus Claviceps are the result of varying mechanisms driving genome evolution and host range expansion.</title>
        <authorList>
            <person name="Wyka S.A."/>
            <person name="Mondo S.J."/>
            <person name="Liu M."/>
            <person name="Dettman J."/>
            <person name="Nalam V."/>
            <person name="Broders K.D."/>
        </authorList>
    </citation>
    <scope>NUCLEOTIDE SEQUENCE [LARGE SCALE GENOMIC DNA]</scope>
    <source>
        <strain evidence="11 12">CCC 1485</strain>
    </source>
</reference>
<dbReference type="PROSITE" id="PS50011">
    <property type="entry name" value="PROTEIN_KINASE_DOM"/>
    <property type="match status" value="1"/>
</dbReference>
<evidence type="ECO:0000256" key="8">
    <source>
        <dbReference type="ARBA" id="ARBA00048679"/>
    </source>
</evidence>
<organism evidence="11 12">
    <name type="scientific">Claviceps pazoutovae</name>
    <dbReference type="NCBI Taxonomy" id="1649127"/>
    <lineage>
        <taxon>Eukaryota</taxon>
        <taxon>Fungi</taxon>
        <taxon>Dikarya</taxon>
        <taxon>Ascomycota</taxon>
        <taxon>Pezizomycotina</taxon>
        <taxon>Sordariomycetes</taxon>
        <taxon>Hypocreomycetidae</taxon>
        <taxon>Hypocreales</taxon>
        <taxon>Clavicipitaceae</taxon>
        <taxon>Claviceps</taxon>
    </lineage>
</organism>
<evidence type="ECO:0000313" key="11">
    <source>
        <dbReference type="EMBL" id="KAG5932013.1"/>
    </source>
</evidence>
<keyword evidence="5" id="KW-0418">Kinase</keyword>
<evidence type="ECO:0000256" key="4">
    <source>
        <dbReference type="ARBA" id="ARBA00022741"/>
    </source>
</evidence>
<feature type="binding site" evidence="9">
    <location>
        <position position="113"/>
    </location>
    <ligand>
        <name>ATP</name>
        <dbReference type="ChEBI" id="CHEBI:30616"/>
    </ligand>
</feature>
<dbReference type="InterPro" id="IPR017441">
    <property type="entry name" value="Protein_kinase_ATP_BS"/>
</dbReference>
<dbReference type="GO" id="GO:0005524">
    <property type="term" value="F:ATP binding"/>
    <property type="evidence" value="ECO:0007669"/>
    <property type="project" value="UniProtKB-UniRule"/>
</dbReference>
<proteinExistence type="predicted"/>